<dbReference type="RefSeq" id="WP_057931386.1">
    <property type="nucleotide sequence ID" value="NZ_LMZQ01000003.1"/>
</dbReference>
<dbReference type="GO" id="GO:0005737">
    <property type="term" value="C:cytoplasm"/>
    <property type="evidence" value="ECO:0007669"/>
    <property type="project" value="UniProtKB-SubCell"/>
</dbReference>
<keyword evidence="6 7" id="KW-0720">Serine protease</keyword>
<evidence type="ECO:0000313" key="15">
    <source>
        <dbReference type="Proteomes" id="UP000051950"/>
    </source>
</evidence>
<dbReference type="OrthoDB" id="9815657at2"/>
<evidence type="ECO:0000256" key="8">
    <source>
        <dbReference type="PIRSR" id="PIRSR036421-1"/>
    </source>
</evidence>
<dbReference type="PIRSF" id="PIRSF036421">
    <property type="entry name" value="Tricorn_protease"/>
    <property type="match status" value="1"/>
</dbReference>
<feature type="signal peptide" evidence="11">
    <location>
        <begin position="1"/>
        <end position="22"/>
    </location>
</feature>
<dbReference type="InterPro" id="IPR015943">
    <property type="entry name" value="WD40/YVTN_repeat-like_dom_sf"/>
</dbReference>
<evidence type="ECO:0000256" key="7">
    <source>
        <dbReference type="PIRNR" id="PIRNR036421"/>
    </source>
</evidence>
<evidence type="ECO:0000256" key="6">
    <source>
        <dbReference type="ARBA" id="ARBA00022825"/>
    </source>
</evidence>
<protein>
    <recommendedName>
        <fullName evidence="7">Tricorn protease homolog</fullName>
        <ecNumber evidence="7">3.4.21.-</ecNumber>
    </recommendedName>
</protein>
<feature type="compositionally biased region" description="Basic and acidic residues" evidence="10">
    <location>
        <begin position="551"/>
        <end position="573"/>
    </location>
</feature>
<dbReference type="GO" id="GO:0008236">
    <property type="term" value="F:serine-type peptidase activity"/>
    <property type="evidence" value="ECO:0007669"/>
    <property type="project" value="UniProtKB-UniRule"/>
</dbReference>
<evidence type="ECO:0000313" key="14">
    <source>
        <dbReference type="EMBL" id="KRT17142.1"/>
    </source>
</evidence>
<dbReference type="InterPro" id="IPR001478">
    <property type="entry name" value="PDZ"/>
</dbReference>
<evidence type="ECO:0000256" key="4">
    <source>
        <dbReference type="ARBA" id="ARBA00022670"/>
    </source>
</evidence>
<keyword evidence="4 7" id="KW-0645">Protease</keyword>
<dbReference type="InterPro" id="IPR012393">
    <property type="entry name" value="Tricorn_protease"/>
</dbReference>
<accession>A0A0T5VTH6</accession>
<dbReference type="SMART" id="SM00228">
    <property type="entry name" value="PDZ"/>
    <property type="match status" value="1"/>
</dbReference>
<dbReference type="SUPFAM" id="SSF82171">
    <property type="entry name" value="DPP6 N-terminal domain-like"/>
    <property type="match status" value="1"/>
</dbReference>
<dbReference type="Pfam" id="PF14684">
    <property type="entry name" value="Tricorn_C1"/>
    <property type="match status" value="1"/>
</dbReference>
<feature type="chain" id="PRO_5006665764" description="Tricorn protease homolog" evidence="11">
    <location>
        <begin position="23"/>
        <end position="1065"/>
    </location>
</feature>
<dbReference type="PANTHER" id="PTHR43253:SF1">
    <property type="entry name" value="TRICORN PROTEASE HOMOLOG 2-RELATED"/>
    <property type="match status" value="1"/>
</dbReference>
<feature type="active site" description="Nucleophile" evidence="8">
    <location>
        <position position="972"/>
    </location>
</feature>
<dbReference type="SUPFAM" id="SSF52096">
    <property type="entry name" value="ClpP/crotonase"/>
    <property type="match status" value="1"/>
</dbReference>
<comment type="function">
    <text evidence="7">Degrades oligopeptides.</text>
</comment>
<keyword evidence="3 7" id="KW-0963">Cytoplasm</keyword>
<dbReference type="CDD" id="cd07562">
    <property type="entry name" value="Peptidase_S41_TRI"/>
    <property type="match status" value="1"/>
</dbReference>
<proteinExistence type="inferred from homology"/>
<dbReference type="Gene3D" id="2.120.10.60">
    <property type="entry name" value="Tricorn protease N-terminal domain"/>
    <property type="match status" value="1"/>
</dbReference>
<dbReference type="InterPro" id="IPR029045">
    <property type="entry name" value="ClpP/crotonase-like_dom_sf"/>
</dbReference>
<sequence length="1065" mass="120561">MIKSLLKSLATLAFLLPIYTFAQGQTYFAAYPALTPDAQTIVFSYDGDIWKVPVKGGVASRITAMPGEEINPKISPDGKWMAFSSNQFGNYDVYVMPLTGGDIKQLTFNDAADEVDNWSWDSKTIYFTSGRYNSFSSYKVSVNGGTAVRLFDNYFNTTHHIAESPSGELFFNDTWESYRFANRKHYKGAYNPDIQSYNPKSKSYKRYTDYIGKDFWTSVDQKGNVFFVSDEGNEEYNLYTFIGGKKTSLTNFDTSIKRPFVSANGTTVVFEKDYQLYTYDVASKKTEKINISTSRNQVLSKEQEYDVRGNISAFDVSTDGKKMAFISRGEVFVSDADGKFIRKITNSGERALECKWLADNKTILFSQTANGYQNWFTITGDGKGSVKQLTKDKANVRDITLNKTKTMAVYLSGRNELKLMDLKTFDAKTLVTDEFWALQSAAPSFSPNDEYVLFTVYRNFEQDIMVHNIKGNKTINLTNTGVTETGPAWSPDGKYIFFTSARTKPSYPTGMQNAHIYRMALNNYDEPYRSDKFDDLFKETKPAPTDVKPAVPDKKNDKKAKTDTTKKKTEVKPTPKPANVITINTQDILDRIELVGPSFGGQYGTDAFAKGDKTYVFYSSNHEGGAPGLYRTTIEPFEANKTEKVADGGDYSIVSTGDKFFVLSRGAINKYTLEGNKLDRVDHGYKFTRNLNAEFNQMFYETWVGLDENFYDEKFHGVDWDKMRTRYAAYLPYVNNRSDLRILLNDMLGELNSSHMGFNSAGAEERKNLTYITNETGIIFDNENPLKVKRIAAKSNAARTGTNILAGDILTEVNGVKVDEKIDRDYYFSKPSLDREITLTFKRNGKDVFVNVHPESSGNLRGNLYDEWITQNHKNVDKWSNNRVAYSYMKNMGSGELETFLLDMVAQEENKEAIILDLRYNTGGNVHDDVLKFLSQRPYLQWKYRGGKMAPQSNFGPAAKPIVLLINEQSLSDAEMTAAGFKQLKLGKIIGTETYRWIIFTSAKGLVDGSSYRLPSWGCYTMDGKNIEKEGVKPDIFVKNTFEDRLADKDPQLEKAVAEILKDLK</sequence>
<keyword evidence="11" id="KW-0732">Signal</keyword>
<keyword evidence="5 7" id="KW-0378">Hydrolase</keyword>
<dbReference type="Proteomes" id="UP000051950">
    <property type="component" value="Unassembled WGS sequence"/>
</dbReference>
<dbReference type="InterPro" id="IPR028204">
    <property type="entry name" value="Tricorn_C1"/>
</dbReference>
<dbReference type="InterPro" id="IPR036034">
    <property type="entry name" value="PDZ_sf"/>
</dbReference>
<dbReference type="SUPFAM" id="SSF50156">
    <property type="entry name" value="PDZ domain-like"/>
    <property type="match status" value="1"/>
</dbReference>
<dbReference type="PANTHER" id="PTHR43253">
    <property type="entry name" value="TRICORN PROTEASE HOMOLOG 2-RELATED"/>
    <property type="match status" value="1"/>
</dbReference>
<evidence type="ECO:0000256" key="10">
    <source>
        <dbReference type="SAM" id="MobiDB-lite"/>
    </source>
</evidence>
<comment type="similarity">
    <text evidence="2 7">Belongs to the peptidase S41B family.</text>
</comment>
<dbReference type="SUPFAM" id="SSF69304">
    <property type="entry name" value="Tricorn protease N-terminal domain"/>
    <property type="match status" value="1"/>
</dbReference>
<dbReference type="Gene3D" id="3.30.750.44">
    <property type="match status" value="1"/>
</dbReference>
<feature type="active site" description="Charge relay system" evidence="8">
    <location>
        <position position="1028"/>
    </location>
</feature>
<dbReference type="Gene3D" id="3.90.226.10">
    <property type="entry name" value="2-enoyl-CoA Hydratase, Chain A, domain 1"/>
    <property type="match status" value="1"/>
</dbReference>
<evidence type="ECO:0000259" key="12">
    <source>
        <dbReference type="SMART" id="SM00228"/>
    </source>
</evidence>
<dbReference type="Pfam" id="PF26550">
    <property type="entry name" value="Tricorn_2nd"/>
    <property type="match status" value="1"/>
</dbReference>
<gene>
    <name evidence="14" type="ORF">ASU31_05570</name>
</gene>
<feature type="site" description="Transition state stabilizer; via amide nitrogen" evidence="9">
    <location>
        <position position="973"/>
    </location>
</feature>
<evidence type="ECO:0000256" key="9">
    <source>
        <dbReference type="PIRSR" id="PIRSR036421-3"/>
    </source>
</evidence>
<keyword evidence="15" id="KW-1185">Reference proteome</keyword>
<dbReference type="Pfam" id="PF03572">
    <property type="entry name" value="Peptidase_S41"/>
    <property type="match status" value="1"/>
</dbReference>
<evidence type="ECO:0000256" key="1">
    <source>
        <dbReference type="ARBA" id="ARBA00004496"/>
    </source>
</evidence>
<dbReference type="EC" id="3.4.21.-" evidence="7"/>
<dbReference type="GO" id="GO:0006508">
    <property type="term" value="P:proteolysis"/>
    <property type="evidence" value="ECO:0007669"/>
    <property type="project" value="UniProtKB-UniRule"/>
</dbReference>
<evidence type="ECO:0000256" key="3">
    <source>
        <dbReference type="ARBA" id="ARBA00022490"/>
    </source>
</evidence>
<feature type="active site" description="Charge relay system" evidence="8">
    <location>
        <position position="755"/>
    </location>
</feature>
<evidence type="ECO:0000256" key="5">
    <source>
        <dbReference type="ARBA" id="ARBA00022801"/>
    </source>
</evidence>
<dbReference type="Gene3D" id="2.130.10.10">
    <property type="entry name" value="YVTN repeat-like/Quinoprotein amine dehydrogenase"/>
    <property type="match status" value="1"/>
</dbReference>
<feature type="domain" description="Tail specific protease" evidence="13">
    <location>
        <begin position="834"/>
        <end position="1039"/>
    </location>
</feature>
<dbReference type="STRING" id="687842.ASU31_05570"/>
<evidence type="ECO:0000256" key="11">
    <source>
        <dbReference type="SAM" id="SignalP"/>
    </source>
</evidence>
<reference evidence="14 15" key="1">
    <citation type="submission" date="2015-11" db="EMBL/GenBank/DDBJ databases">
        <title>Sequence of Pedobacter ginsenosidimutans.</title>
        <authorList>
            <person name="Carson E."/>
            <person name="Keyser V."/>
            <person name="Newman J."/>
            <person name="Miller J."/>
        </authorList>
    </citation>
    <scope>NUCLEOTIDE SEQUENCE [LARGE SCALE GENOMIC DNA]</scope>
    <source>
        <strain evidence="14 15">KACC 14530</strain>
    </source>
</reference>
<dbReference type="InterPro" id="IPR005151">
    <property type="entry name" value="Tail-specific_protease"/>
</dbReference>
<evidence type="ECO:0000256" key="2">
    <source>
        <dbReference type="ARBA" id="ARBA00008524"/>
    </source>
</evidence>
<comment type="subcellular location">
    <subcellularLocation>
        <location evidence="1 7">Cytoplasm</location>
    </subcellularLocation>
</comment>
<name>A0A0T5VTH6_9SPHI</name>
<dbReference type="Gene3D" id="2.30.42.10">
    <property type="match status" value="1"/>
</dbReference>
<feature type="region of interest" description="Disordered" evidence="10">
    <location>
        <begin position="539"/>
        <end position="577"/>
    </location>
</feature>
<dbReference type="EMBL" id="LMZQ01000003">
    <property type="protein sequence ID" value="KRT17142.1"/>
    <property type="molecule type" value="Genomic_DNA"/>
</dbReference>
<dbReference type="AlphaFoldDB" id="A0A0T5VTH6"/>
<organism evidence="14 15">
    <name type="scientific">Pedobacter ginsenosidimutans</name>
    <dbReference type="NCBI Taxonomy" id="687842"/>
    <lineage>
        <taxon>Bacteria</taxon>
        <taxon>Pseudomonadati</taxon>
        <taxon>Bacteroidota</taxon>
        <taxon>Sphingobacteriia</taxon>
        <taxon>Sphingobacteriales</taxon>
        <taxon>Sphingobacteriaceae</taxon>
        <taxon>Pedobacter</taxon>
    </lineage>
</organism>
<evidence type="ECO:0000259" key="13">
    <source>
        <dbReference type="SMART" id="SM00245"/>
    </source>
</evidence>
<feature type="domain" description="PDZ" evidence="12">
    <location>
        <begin position="754"/>
        <end position="845"/>
    </location>
</feature>
<dbReference type="Pfam" id="PF26549">
    <property type="entry name" value="Tricorn_N"/>
    <property type="match status" value="1"/>
</dbReference>
<dbReference type="SMART" id="SM00245">
    <property type="entry name" value="TSPc"/>
    <property type="match status" value="1"/>
</dbReference>
<comment type="caution">
    <text evidence="14">The sequence shown here is derived from an EMBL/GenBank/DDBJ whole genome shotgun (WGS) entry which is preliminary data.</text>
</comment>